<accession>A0A2W5UG28</accession>
<name>A0A2W5UG28_9BACT</name>
<evidence type="ECO:0000313" key="2">
    <source>
        <dbReference type="Proteomes" id="UP000249061"/>
    </source>
</evidence>
<comment type="caution">
    <text evidence="1">The sequence shown here is derived from an EMBL/GenBank/DDBJ whole genome shotgun (WGS) entry which is preliminary data.</text>
</comment>
<dbReference type="AlphaFoldDB" id="A0A2W5UG28"/>
<gene>
    <name evidence="1" type="ORF">DI536_26505</name>
</gene>
<evidence type="ECO:0000313" key="1">
    <source>
        <dbReference type="EMBL" id="PZR07908.1"/>
    </source>
</evidence>
<dbReference type="Proteomes" id="UP000249061">
    <property type="component" value="Unassembled WGS sequence"/>
</dbReference>
<sequence>MPEDEAAPTASLTQALDGGTTFKPLNDDVKFSTLERKRIVDLGNLVFDEKPLSPKFCWMPAPITVADVNVDRSLFVHDRATLDAADFSLNRTLTKIAADAVAAGATGTTANSLFRDFWDTQNTAAGAATPGGAQCDDNGGTLNGFQNPCRPTEGAQAFNPATEIGKYTPIALVNRLDLASEGGKNCGEHRIIYGRNDGSRNFIIFEAVLPNPRPGCADACRPVAKRWFDLSATASAATRAAMLEELFYTGLPGFRPVVHVEHYAVGGTSSTYGGSGSGQIRTNMFMSGPWTLKEFKLAIDCTTSPCVLDPVPVPVAVNPNGFLWSESTDPLATAFQSNAVTQVSALASTDLNTIGYGVAQQFNDSRADSQTGGPRDNYVTAYNSPPSGPFHTNLSSAASGVGLTDVQVVRRALTQSCAGCHQPSSFGLTGPNSLGLSMSWPNALSFVHINEFPSGGVHQLSPALTNVFLPARAQHLVDRMNDLVCPCVSKFVSATDLSVAVRPFNPPFRTIDEVVKTQASVESQMAQKGTPVIELSKTAKGQVFPSVRQAGQDVRKAGVLRQQDVWRAVEQEPLRKTVTGTFRTH</sequence>
<protein>
    <submittedName>
        <fullName evidence="1">Uncharacterized protein</fullName>
    </submittedName>
</protein>
<organism evidence="1 2">
    <name type="scientific">Archangium gephyra</name>
    <dbReference type="NCBI Taxonomy" id="48"/>
    <lineage>
        <taxon>Bacteria</taxon>
        <taxon>Pseudomonadati</taxon>
        <taxon>Myxococcota</taxon>
        <taxon>Myxococcia</taxon>
        <taxon>Myxococcales</taxon>
        <taxon>Cystobacterineae</taxon>
        <taxon>Archangiaceae</taxon>
        <taxon>Archangium</taxon>
    </lineage>
</organism>
<reference evidence="1 2" key="1">
    <citation type="submission" date="2017-08" db="EMBL/GenBank/DDBJ databases">
        <title>Infants hospitalized years apart are colonized by the same room-sourced microbial strains.</title>
        <authorList>
            <person name="Brooks B."/>
            <person name="Olm M.R."/>
            <person name="Firek B.A."/>
            <person name="Baker R."/>
            <person name="Thomas B.C."/>
            <person name="Morowitz M.J."/>
            <person name="Banfield J.F."/>
        </authorList>
    </citation>
    <scope>NUCLEOTIDE SEQUENCE [LARGE SCALE GENOMIC DNA]</scope>
    <source>
        <strain evidence="1">S2_003_000_R2_14</strain>
    </source>
</reference>
<proteinExistence type="predicted"/>
<dbReference type="EMBL" id="QFQP01000028">
    <property type="protein sequence ID" value="PZR07908.1"/>
    <property type="molecule type" value="Genomic_DNA"/>
</dbReference>